<evidence type="ECO:0000313" key="4">
    <source>
        <dbReference type="EMBL" id="WBP90723.1"/>
    </source>
</evidence>
<evidence type="ECO:0000256" key="1">
    <source>
        <dbReference type="ARBA" id="ARBA00007169"/>
    </source>
</evidence>
<dbReference type="InterPro" id="IPR020802">
    <property type="entry name" value="TesA-like"/>
</dbReference>
<sequence>MSSSAAVDNPWFRRFDPSDFAPARIVIFPHAGGSASYYLDHAKALAPYADVLAVQYPGRQNRYSEPTIDSVPELAEQVYQELRRGWVDRPIVFFGHSMGASVAFEVARRFTRDGLAGPERLFVSAGRAPSLPRDTEVHKMSDDGLLEATIRLGGTDERVLDQPALRELIIPALRADYTAIETYLAAPDAVVPQPITGLVGDTDANATVEQVAQWERHTSGGFSLRVFPGGHFYLAEQVDAVVRLLTEHLRG</sequence>
<dbReference type="RefSeq" id="WP_270149687.1">
    <property type="nucleotide sequence ID" value="NZ_CP115450.1"/>
</dbReference>
<proteinExistence type="inferred from homology"/>
<dbReference type="Pfam" id="PF00975">
    <property type="entry name" value="Thioesterase"/>
    <property type="match status" value="1"/>
</dbReference>
<dbReference type="InterPro" id="IPR029058">
    <property type="entry name" value="AB_hydrolase_fold"/>
</dbReference>
<organism evidence="4 5">
    <name type="scientific">Kitasatospora cathayae</name>
    <dbReference type="NCBI Taxonomy" id="3004092"/>
    <lineage>
        <taxon>Bacteria</taxon>
        <taxon>Bacillati</taxon>
        <taxon>Actinomycetota</taxon>
        <taxon>Actinomycetes</taxon>
        <taxon>Kitasatosporales</taxon>
        <taxon>Streptomycetaceae</taxon>
        <taxon>Kitasatospora</taxon>
    </lineage>
</organism>
<dbReference type="GO" id="GO:0016787">
    <property type="term" value="F:hydrolase activity"/>
    <property type="evidence" value="ECO:0007669"/>
    <property type="project" value="UniProtKB-KW"/>
</dbReference>
<keyword evidence="5" id="KW-1185">Reference proteome</keyword>
<gene>
    <name evidence="4" type="ORF">O1G21_35890</name>
</gene>
<dbReference type="EMBL" id="CP115450">
    <property type="protein sequence ID" value="WBP90723.1"/>
    <property type="molecule type" value="Genomic_DNA"/>
</dbReference>
<feature type="domain" description="Thioesterase TesA-like" evidence="3">
    <location>
        <begin position="29"/>
        <end position="249"/>
    </location>
</feature>
<comment type="similarity">
    <text evidence="1">Belongs to the thioesterase family.</text>
</comment>
<dbReference type="Gene3D" id="3.40.50.1820">
    <property type="entry name" value="alpha/beta hydrolase"/>
    <property type="match status" value="1"/>
</dbReference>
<accession>A0ABY7QD92</accession>
<evidence type="ECO:0000313" key="5">
    <source>
        <dbReference type="Proteomes" id="UP001212821"/>
    </source>
</evidence>
<evidence type="ECO:0000259" key="3">
    <source>
        <dbReference type="SMART" id="SM00824"/>
    </source>
</evidence>
<dbReference type="SMART" id="SM00824">
    <property type="entry name" value="PKS_TE"/>
    <property type="match status" value="1"/>
</dbReference>
<dbReference type="InterPro" id="IPR012223">
    <property type="entry name" value="TEII"/>
</dbReference>
<dbReference type="PANTHER" id="PTHR11487:SF0">
    <property type="entry name" value="S-ACYL FATTY ACID SYNTHASE THIOESTERASE, MEDIUM CHAIN"/>
    <property type="match status" value="1"/>
</dbReference>
<dbReference type="Proteomes" id="UP001212821">
    <property type="component" value="Chromosome"/>
</dbReference>
<reference evidence="5" key="1">
    <citation type="submission" date="2022-12" db="EMBL/GenBank/DDBJ databases">
        <authorList>
            <person name="Mo P."/>
        </authorList>
    </citation>
    <scope>NUCLEOTIDE SEQUENCE [LARGE SCALE GENOMIC DNA]</scope>
    <source>
        <strain evidence="5">HUAS 3-15</strain>
    </source>
</reference>
<dbReference type="InterPro" id="IPR001031">
    <property type="entry name" value="Thioesterase"/>
</dbReference>
<protein>
    <submittedName>
        <fullName evidence="4">Alpha/beta fold hydrolase</fullName>
    </submittedName>
</protein>
<evidence type="ECO:0000256" key="2">
    <source>
        <dbReference type="ARBA" id="ARBA00022801"/>
    </source>
</evidence>
<name>A0ABY7QD92_9ACTN</name>
<dbReference type="PANTHER" id="PTHR11487">
    <property type="entry name" value="THIOESTERASE"/>
    <property type="match status" value="1"/>
</dbReference>
<keyword evidence="2 4" id="KW-0378">Hydrolase</keyword>
<dbReference type="SUPFAM" id="SSF53474">
    <property type="entry name" value="alpha/beta-Hydrolases"/>
    <property type="match status" value="1"/>
</dbReference>